<feature type="domain" description="Myb/SANT-like" evidence="2">
    <location>
        <begin position="8"/>
        <end position="101"/>
    </location>
</feature>
<evidence type="ECO:0000256" key="1">
    <source>
        <dbReference type="SAM" id="MobiDB-lite"/>
    </source>
</evidence>
<dbReference type="AlphaFoldDB" id="A0A5J9UUI8"/>
<proteinExistence type="predicted"/>
<feature type="region of interest" description="Disordered" evidence="1">
    <location>
        <begin position="301"/>
        <end position="320"/>
    </location>
</feature>
<name>A0A5J9UUI8_9POAL</name>
<feature type="region of interest" description="Disordered" evidence="1">
    <location>
        <begin position="147"/>
        <end position="201"/>
    </location>
</feature>
<dbReference type="PANTHER" id="PTHR47851:SF1">
    <property type="entry name" value="OS06G0588700 PROTEIN"/>
    <property type="match status" value="1"/>
</dbReference>
<feature type="compositionally biased region" description="Acidic residues" evidence="1">
    <location>
        <begin position="155"/>
        <end position="177"/>
    </location>
</feature>
<dbReference type="InterPro" id="IPR024752">
    <property type="entry name" value="Myb/SANT-like_dom"/>
</dbReference>
<keyword evidence="4" id="KW-1185">Reference proteome</keyword>
<dbReference type="PANTHER" id="PTHR47851">
    <property type="entry name" value="OS06G0588700 PROTEIN-RELATED"/>
    <property type="match status" value="1"/>
</dbReference>
<dbReference type="Proteomes" id="UP000324897">
    <property type="component" value="Chromosome 2"/>
</dbReference>
<feature type="region of interest" description="Disordered" evidence="1">
    <location>
        <begin position="331"/>
        <end position="372"/>
    </location>
</feature>
<organism evidence="3 4">
    <name type="scientific">Eragrostis curvula</name>
    <name type="common">weeping love grass</name>
    <dbReference type="NCBI Taxonomy" id="38414"/>
    <lineage>
        <taxon>Eukaryota</taxon>
        <taxon>Viridiplantae</taxon>
        <taxon>Streptophyta</taxon>
        <taxon>Embryophyta</taxon>
        <taxon>Tracheophyta</taxon>
        <taxon>Spermatophyta</taxon>
        <taxon>Magnoliopsida</taxon>
        <taxon>Liliopsida</taxon>
        <taxon>Poales</taxon>
        <taxon>Poaceae</taxon>
        <taxon>PACMAD clade</taxon>
        <taxon>Chloridoideae</taxon>
        <taxon>Eragrostideae</taxon>
        <taxon>Eragrostidinae</taxon>
        <taxon>Eragrostis</taxon>
    </lineage>
</organism>
<protein>
    <recommendedName>
        <fullName evidence="2">Myb/SANT-like domain-containing protein</fullName>
    </recommendedName>
</protein>
<feature type="compositionally biased region" description="Polar residues" evidence="1">
    <location>
        <begin position="331"/>
        <end position="342"/>
    </location>
</feature>
<comment type="caution">
    <text evidence="3">The sequence shown here is derived from an EMBL/GenBank/DDBJ whole genome shotgun (WGS) entry which is preliminary data.</text>
</comment>
<evidence type="ECO:0000313" key="3">
    <source>
        <dbReference type="EMBL" id="TVU26710.1"/>
    </source>
</evidence>
<accession>A0A5J9UUI8</accession>
<evidence type="ECO:0000259" key="2">
    <source>
        <dbReference type="Pfam" id="PF12776"/>
    </source>
</evidence>
<feature type="non-terminal residue" evidence="3">
    <location>
        <position position="1"/>
    </location>
</feature>
<evidence type="ECO:0000313" key="4">
    <source>
        <dbReference type="Proteomes" id="UP000324897"/>
    </source>
</evidence>
<feature type="compositionally biased region" description="Polar residues" evidence="1">
    <location>
        <begin position="361"/>
        <end position="372"/>
    </location>
</feature>
<sequence length="372" mass="42093">MEMPEADWTSEEHVRIVCKLFAEQVEAGNRSSTHLNNVGFKNVIEKFKEKTGIEYTRLQFKNKWSKLRIEYSCWKTLLKQTGLGWDERKQNINMPESWWKKARKDIPGCGKFKGQRLQNEDQLKIMFEDIRNTGDDHFCASSGLIPEESPLINLDGDENDSEDDVDSNEEEEEEEEVTPPSKDKGKRVAAAATNDKIKKPKTSGAIWMQEQVTKIRSSVEKSAASVQSIAARKVTDKGLSRKEVMDIVKECGAAPGTKQFFIASELFTKKEEREMFMTMDTPEHRFDWLTMKHFMSSSESEIGSDLSLSDDDDDVSSSDLQVLQHELDIQASLSTDKSSSQALEGKLSNDRRGSSAEFRCQDTNGASFGQQG</sequence>
<gene>
    <name evidence="3" type="ORF">EJB05_29269</name>
</gene>
<reference evidence="3 4" key="1">
    <citation type="journal article" date="2019" name="Sci. Rep.">
        <title>A high-quality genome of Eragrostis curvula grass provides insights into Poaceae evolution and supports new strategies to enhance forage quality.</title>
        <authorList>
            <person name="Carballo J."/>
            <person name="Santos B.A.C.M."/>
            <person name="Zappacosta D."/>
            <person name="Garbus I."/>
            <person name="Selva J.P."/>
            <person name="Gallo C.A."/>
            <person name="Diaz A."/>
            <person name="Albertini E."/>
            <person name="Caccamo M."/>
            <person name="Echenique V."/>
        </authorList>
    </citation>
    <scope>NUCLEOTIDE SEQUENCE [LARGE SCALE GENOMIC DNA]</scope>
    <source>
        <strain evidence="4">cv. Victoria</strain>
        <tissue evidence="3">Leaf</tissue>
    </source>
</reference>
<dbReference type="EMBL" id="RWGY01000013">
    <property type="protein sequence ID" value="TVU26710.1"/>
    <property type="molecule type" value="Genomic_DNA"/>
</dbReference>
<dbReference type="Pfam" id="PF12776">
    <property type="entry name" value="Myb_DNA-bind_3"/>
    <property type="match status" value="1"/>
</dbReference>
<dbReference type="OrthoDB" id="602113at2759"/>
<dbReference type="Gramene" id="TVU26710">
    <property type="protein sequence ID" value="TVU26710"/>
    <property type="gene ID" value="EJB05_29269"/>
</dbReference>